<evidence type="ECO:0000256" key="4">
    <source>
        <dbReference type="ARBA" id="ARBA00022840"/>
    </source>
</evidence>
<evidence type="ECO:0000313" key="8">
    <source>
        <dbReference type="EMBL" id="CAJ1373167.1"/>
    </source>
</evidence>
<evidence type="ECO:0000256" key="6">
    <source>
        <dbReference type="SAM" id="Phobius"/>
    </source>
</evidence>
<keyword evidence="2" id="KW-0436">Ligase</keyword>
<keyword evidence="6" id="KW-0472">Membrane</keyword>
<keyword evidence="6" id="KW-1133">Transmembrane helix</keyword>
<comment type="catalytic activity">
    <reaction evidence="5">
        <text>a long-chain fatty acid + ATP + CoA = a long-chain fatty acyl-CoA + AMP + diphosphate</text>
        <dbReference type="Rhea" id="RHEA:15421"/>
        <dbReference type="ChEBI" id="CHEBI:30616"/>
        <dbReference type="ChEBI" id="CHEBI:33019"/>
        <dbReference type="ChEBI" id="CHEBI:57287"/>
        <dbReference type="ChEBI" id="CHEBI:57560"/>
        <dbReference type="ChEBI" id="CHEBI:83139"/>
        <dbReference type="ChEBI" id="CHEBI:456215"/>
        <dbReference type="EC" id="6.2.1.3"/>
    </reaction>
</comment>
<evidence type="ECO:0000313" key="9">
    <source>
        <dbReference type="Proteomes" id="UP001178507"/>
    </source>
</evidence>
<dbReference type="GO" id="GO:0016020">
    <property type="term" value="C:membrane"/>
    <property type="evidence" value="ECO:0007669"/>
    <property type="project" value="TreeGrafter"/>
</dbReference>
<keyword evidence="9" id="KW-1185">Reference proteome</keyword>
<gene>
    <name evidence="8" type="ORF">EVOR1521_LOCUS3067</name>
</gene>
<dbReference type="Proteomes" id="UP001178507">
    <property type="component" value="Unassembled WGS sequence"/>
</dbReference>
<dbReference type="Gene3D" id="3.40.50.12780">
    <property type="entry name" value="N-terminal domain of ligase-like"/>
    <property type="match status" value="1"/>
</dbReference>
<reference evidence="8" key="1">
    <citation type="submission" date="2023-08" db="EMBL/GenBank/DDBJ databases">
        <authorList>
            <person name="Chen Y."/>
            <person name="Shah S."/>
            <person name="Dougan E. K."/>
            <person name="Thang M."/>
            <person name="Chan C."/>
        </authorList>
    </citation>
    <scope>NUCLEOTIDE SEQUENCE</scope>
</reference>
<dbReference type="GO" id="GO:0005783">
    <property type="term" value="C:endoplasmic reticulum"/>
    <property type="evidence" value="ECO:0007669"/>
    <property type="project" value="TreeGrafter"/>
</dbReference>
<accession>A0AA36HQ19</accession>
<dbReference type="PANTHER" id="PTHR43272">
    <property type="entry name" value="LONG-CHAIN-FATTY-ACID--COA LIGASE"/>
    <property type="match status" value="1"/>
</dbReference>
<protein>
    <recommendedName>
        <fullName evidence="7">AMP-dependent synthetase/ligase domain-containing protein</fullName>
    </recommendedName>
</protein>
<comment type="similarity">
    <text evidence="1">Belongs to the ATP-dependent AMP-binding enzyme family.</text>
</comment>
<organism evidence="8 9">
    <name type="scientific">Effrenium voratum</name>
    <dbReference type="NCBI Taxonomy" id="2562239"/>
    <lineage>
        <taxon>Eukaryota</taxon>
        <taxon>Sar</taxon>
        <taxon>Alveolata</taxon>
        <taxon>Dinophyceae</taxon>
        <taxon>Suessiales</taxon>
        <taxon>Symbiodiniaceae</taxon>
        <taxon>Effrenium</taxon>
    </lineage>
</organism>
<name>A0AA36HQ19_9DINO</name>
<feature type="domain" description="AMP-dependent synthetase/ligase" evidence="7">
    <location>
        <begin position="121"/>
        <end position="563"/>
    </location>
</feature>
<feature type="transmembrane region" description="Helical" evidence="6">
    <location>
        <begin position="7"/>
        <end position="35"/>
    </location>
</feature>
<evidence type="ECO:0000256" key="5">
    <source>
        <dbReference type="ARBA" id="ARBA00036813"/>
    </source>
</evidence>
<dbReference type="GO" id="GO:0005524">
    <property type="term" value="F:ATP binding"/>
    <property type="evidence" value="ECO:0007669"/>
    <property type="project" value="UniProtKB-KW"/>
</dbReference>
<dbReference type="EMBL" id="CAUJNA010000178">
    <property type="protein sequence ID" value="CAJ1373167.1"/>
    <property type="molecule type" value="Genomic_DNA"/>
</dbReference>
<dbReference type="AlphaFoldDB" id="A0AA36HQ19"/>
<comment type="caution">
    <text evidence="8">The sequence shown here is derived from an EMBL/GenBank/DDBJ whole genome shotgun (WGS) entry which is preliminary data.</text>
</comment>
<proteinExistence type="inferred from homology"/>
<evidence type="ECO:0000259" key="7">
    <source>
        <dbReference type="Pfam" id="PF00501"/>
    </source>
</evidence>
<dbReference type="InterPro" id="IPR042099">
    <property type="entry name" value="ANL_N_sf"/>
</dbReference>
<dbReference type="InterPro" id="IPR000873">
    <property type="entry name" value="AMP-dep_synth/lig_dom"/>
</dbReference>
<dbReference type="GO" id="GO:0004467">
    <property type="term" value="F:long-chain fatty acid-CoA ligase activity"/>
    <property type="evidence" value="ECO:0007669"/>
    <property type="project" value="UniProtKB-EC"/>
</dbReference>
<evidence type="ECO:0000256" key="1">
    <source>
        <dbReference type="ARBA" id="ARBA00006432"/>
    </source>
</evidence>
<dbReference type="PROSITE" id="PS00455">
    <property type="entry name" value="AMP_BINDING"/>
    <property type="match status" value="1"/>
</dbReference>
<evidence type="ECO:0000256" key="3">
    <source>
        <dbReference type="ARBA" id="ARBA00022741"/>
    </source>
</evidence>
<evidence type="ECO:0000256" key="2">
    <source>
        <dbReference type="ARBA" id="ARBA00022598"/>
    </source>
</evidence>
<dbReference type="Pfam" id="PF00501">
    <property type="entry name" value="AMP-binding"/>
    <property type="match status" value="1"/>
</dbReference>
<dbReference type="InterPro" id="IPR020845">
    <property type="entry name" value="AMP-binding_CS"/>
</dbReference>
<keyword evidence="3" id="KW-0547">Nucleotide-binding</keyword>
<dbReference type="SUPFAM" id="SSF56801">
    <property type="entry name" value="Acetyl-CoA synthetase-like"/>
    <property type="match status" value="1"/>
</dbReference>
<keyword evidence="4" id="KW-0067">ATP-binding</keyword>
<keyword evidence="6" id="KW-0812">Transmembrane</keyword>
<sequence>MSAALKVALHFGGLLLVILDFLLWVITLGPIWMLLKSMSTVAEFARPAKKAKINGSLPASDVWQAIEALDNGKLTSSPFPDEGVQTVTEILERSMKRYAKKQAQGTRPLLSWKKDEGYRFPAKVFGPTQWRSYEEFGRLCKEFGAGLRAMGFQPQPEGDFDSLSGKFKILMYEETCADWQVCAYGAMTQNLVVATAYATLGTDAVVHAVNEGAVSALICNRKAAEGLMKIASQMPSLEAIIYLDYLCTPEECQTKLPGGGKVKLLSLQDVLDLGKAKPVPPSPPKPDSVAVLMYTSGSTGPPKGVVLRHKQLVAFVGACFIQFGGLIKDEGGETFLGYLPLAHILAVVAELFFYSTGNRIGYADPKSLLPGPEKCYPSGGLEEFQPTLMAGVPKVWETIKKGAELKVEKSGAVVSFLFKLAMRVKKAAVRQNRYTPLFDLLVFKKFKSMLGGCMKFTLSGGGAISPEVQEWVRAAFGCPLVQGYGLTETCGGAVLQKPLDDSSVGFVGSPMASIELTLHSEPELTDMDGKPYLATDQVHVDGSSCCGRGEIWMKGLSIASGYYKLPDKTAEDFDKDGWFHSGDIGLITPEGRVKIIDRKKNLVKLKGGEYVALELINVTYNNSSIINADAGGVCSFASSEIDRPVILAQCKKKELLELAAEKGVTGKDGEELCRDPKVMAAVKAVLDPIAKEHKLPALMQAIAVMPVLEPWTAENGCLTATSKLVPKQIYKAHAKDLDILMPMAMK</sequence>
<dbReference type="PANTHER" id="PTHR43272:SF83">
    <property type="entry name" value="ACYL-COA SYNTHETASE LONG-CHAIN, ISOFORM J"/>
    <property type="match status" value="1"/>
</dbReference>